<name>A0AAV5RJS0_STABA</name>
<dbReference type="Proteomes" id="UP001362899">
    <property type="component" value="Unassembled WGS sequence"/>
</dbReference>
<evidence type="ECO:0000256" key="1">
    <source>
        <dbReference type="SAM" id="MobiDB-lite"/>
    </source>
</evidence>
<comment type="caution">
    <text evidence="2">The sequence shown here is derived from an EMBL/GenBank/DDBJ whole genome shotgun (WGS) entry which is preliminary data.</text>
</comment>
<evidence type="ECO:0000313" key="2">
    <source>
        <dbReference type="EMBL" id="GMM51426.1"/>
    </source>
</evidence>
<keyword evidence="3" id="KW-1185">Reference proteome</keyword>
<sequence length="472" mass="53690">MKSNSGSAEFRSAFDYILKLDPLSCTKDCADPERKLQGSAIVVKQAESMTFKNIDVAKENPIQEHNTDRKKSLSCKCRSNNDAIIPQLVMLCADIQRSISLMIQHETVSLYYEYRETFNAFIIPIIEAWVEVFNSASTDVIVSESHSMEEFIGMRSSVESLFKRLKLGFKISLEYHQLRYSVFEDIKASDITSLEYKMLKPVEYAIENTIPILLGEFTQLAKDRFPNEVQELQNIYTNYSDLMRSKRKQHEEDIQTILAESIIGLHVTEDIQSRSKGKSINNSPHQALPSSIPKIIPFRGLKYRSTAVNTVQRQTTKVANYGTYNRAFGVNITNITRNNPSANVKATKPIHDKENMNQASRIKPPTPIVHRKISDDAKHTKNPPIRSKIVINSQVRTPTQISPPSRYKIGTRSKSDSYPSSLLLSSPDGSEIETPLTRKGYLRSQIVHNRPPSMRLRIPRTRPNRIVEVGNF</sequence>
<evidence type="ECO:0000313" key="3">
    <source>
        <dbReference type="Proteomes" id="UP001362899"/>
    </source>
</evidence>
<gene>
    <name evidence="2" type="ORF">DASB73_023840</name>
</gene>
<feature type="compositionally biased region" description="Low complexity" evidence="1">
    <location>
        <begin position="416"/>
        <end position="429"/>
    </location>
</feature>
<feature type="compositionally biased region" description="Polar residues" evidence="1">
    <location>
        <begin position="393"/>
        <end position="403"/>
    </location>
</feature>
<accession>A0AAV5RJS0</accession>
<protein>
    <submittedName>
        <fullName evidence="2">Uncharacterized protein</fullName>
    </submittedName>
</protein>
<dbReference type="EMBL" id="BTGC01000005">
    <property type="protein sequence ID" value="GMM51426.1"/>
    <property type="molecule type" value="Genomic_DNA"/>
</dbReference>
<feature type="region of interest" description="Disordered" evidence="1">
    <location>
        <begin position="393"/>
        <end position="432"/>
    </location>
</feature>
<organism evidence="2 3">
    <name type="scientific">Starmerella bacillaris</name>
    <name type="common">Yeast</name>
    <name type="synonym">Candida zemplinina</name>
    <dbReference type="NCBI Taxonomy" id="1247836"/>
    <lineage>
        <taxon>Eukaryota</taxon>
        <taxon>Fungi</taxon>
        <taxon>Dikarya</taxon>
        <taxon>Ascomycota</taxon>
        <taxon>Saccharomycotina</taxon>
        <taxon>Dipodascomycetes</taxon>
        <taxon>Dipodascales</taxon>
        <taxon>Trichomonascaceae</taxon>
        <taxon>Starmerella</taxon>
    </lineage>
</organism>
<dbReference type="AlphaFoldDB" id="A0AAV5RJS0"/>
<reference evidence="2 3" key="1">
    <citation type="journal article" date="2023" name="Elife">
        <title>Identification of key yeast species and microbe-microbe interactions impacting larval growth of Drosophila in the wild.</title>
        <authorList>
            <person name="Mure A."/>
            <person name="Sugiura Y."/>
            <person name="Maeda R."/>
            <person name="Honda K."/>
            <person name="Sakurai N."/>
            <person name="Takahashi Y."/>
            <person name="Watada M."/>
            <person name="Katoh T."/>
            <person name="Gotoh A."/>
            <person name="Gotoh Y."/>
            <person name="Taniguchi I."/>
            <person name="Nakamura K."/>
            <person name="Hayashi T."/>
            <person name="Katayama T."/>
            <person name="Uemura T."/>
            <person name="Hattori Y."/>
        </authorList>
    </citation>
    <scope>NUCLEOTIDE SEQUENCE [LARGE SCALE GENOMIC DNA]</scope>
    <source>
        <strain evidence="2 3">SB-73</strain>
    </source>
</reference>
<proteinExistence type="predicted"/>